<keyword evidence="2" id="KW-1185">Reference proteome</keyword>
<accession>A0ABR2PVP6</accession>
<name>A0ABR2PVP6_9ROSI</name>
<proteinExistence type="predicted"/>
<reference evidence="1 2" key="1">
    <citation type="journal article" date="2024" name="G3 (Bethesda)">
        <title>Genome assembly of Hibiscus sabdariffa L. provides insights into metabolisms of medicinal natural products.</title>
        <authorList>
            <person name="Kim T."/>
        </authorList>
    </citation>
    <scope>NUCLEOTIDE SEQUENCE [LARGE SCALE GENOMIC DNA]</scope>
    <source>
        <strain evidence="1">TK-2024</strain>
        <tissue evidence="1">Old leaves</tissue>
    </source>
</reference>
<evidence type="ECO:0000313" key="1">
    <source>
        <dbReference type="EMBL" id="KAK8992501.1"/>
    </source>
</evidence>
<gene>
    <name evidence="1" type="ORF">V6N11_048580</name>
</gene>
<sequence>MHPSCQLVIAEAFEKPSTVRVRSHMPGNDANLVSGFDGVHRNKVFDFSVIFRVSEEKQLIVAYAYFWRAVPLGTGSTIPSSELFGLP</sequence>
<dbReference type="EMBL" id="JBBPBN010000050">
    <property type="protein sequence ID" value="KAK8992501.1"/>
    <property type="molecule type" value="Genomic_DNA"/>
</dbReference>
<dbReference type="Proteomes" id="UP001396334">
    <property type="component" value="Unassembled WGS sequence"/>
</dbReference>
<comment type="caution">
    <text evidence="1">The sequence shown here is derived from an EMBL/GenBank/DDBJ whole genome shotgun (WGS) entry which is preliminary data.</text>
</comment>
<protein>
    <submittedName>
        <fullName evidence="1">Uncharacterized protein</fullName>
    </submittedName>
</protein>
<evidence type="ECO:0000313" key="2">
    <source>
        <dbReference type="Proteomes" id="UP001396334"/>
    </source>
</evidence>
<organism evidence="1 2">
    <name type="scientific">Hibiscus sabdariffa</name>
    <name type="common">roselle</name>
    <dbReference type="NCBI Taxonomy" id="183260"/>
    <lineage>
        <taxon>Eukaryota</taxon>
        <taxon>Viridiplantae</taxon>
        <taxon>Streptophyta</taxon>
        <taxon>Embryophyta</taxon>
        <taxon>Tracheophyta</taxon>
        <taxon>Spermatophyta</taxon>
        <taxon>Magnoliopsida</taxon>
        <taxon>eudicotyledons</taxon>
        <taxon>Gunneridae</taxon>
        <taxon>Pentapetalae</taxon>
        <taxon>rosids</taxon>
        <taxon>malvids</taxon>
        <taxon>Malvales</taxon>
        <taxon>Malvaceae</taxon>
        <taxon>Malvoideae</taxon>
        <taxon>Hibiscus</taxon>
    </lineage>
</organism>